<sequence length="84" mass="9509">MYTIWETQSLELMAWKESTLATLAHGLDALTRAKMREAYLDSTEDRSAKDILVRAEKFRGGIELCEVPPSEILEAARHSDSRVV</sequence>
<evidence type="ECO:0000313" key="2">
    <source>
        <dbReference type="Proteomes" id="UP001305414"/>
    </source>
</evidence>
<comment type="caution">
    <text evidence="1">The sequence shown here is derived from an EMBL/GenBank/DDBJ whole genome shotgun (WGS) entry which is preliminary data.</text>
</comment>
<accession>A0AAN7Z1N8</accession>
<protein>
    <submittedName>
        <fullName evidence="1">Uncharacterized protein</fullName>
    </submittedName>
</protein>
<dbReference type="Proteomes" id="UP001305414">
    <property type="component" value="Unassembled WGS sequence"/>
</dbReference>
<reference evidence="1 2" key="1">
    <citation type="submission" date="2023-10" db="EMBL/GenBank/DDBJ databases">
        <title>Draft genome sequence of Xylaria bambusicola isolate GMP-LS, the root and basal stem rot pathogen of sugarcane in Indonesia.</title>
        <authorList>
            <person name="Selvaraj P."/>
            <person name="Muralishankar V."/>
            <person name="Muruganantham S."/>
            <person name="Sp S."/>
            <person name="Haryani S."/>
            <person name="Lau K.J.X."/>
            <person name="Naqvi N.I."/>
        </authorList>
    </citation>
    <scope>NUCLEOTIDE SEQUENCE [LARGE SCALE GENOMIC DNA]</scope>
    <source>
        <strain evidence="1">GMP-LS</strain>
    </source>
</reference>
<gene>
    <name evidence="1" type="ORF">RRF57_002297</name>
</gene>
<evidence type="ECO:0000313" key="1">
    <source>
        <dbReference type="EMBL" id="KAK5626582.1"/>
    </source>
</evidence>
<organism evidence="1 2">
    <name type="scientific">Xylaria bambusicola</name>
    <dbReference type="NCBI Taxonomy" id="326684"/>
    <lineage>
        <taxon>Eukaryota</taxon>
        <taxon>Fungi</taxon>
        <taxon>Dikarya</taxon>
        <taxon>Ascomycota</taxon>
        <taxon>Pezizomycotina</taxon>
        <taxon>Sordariomycetes</taxon>
        <taxon>Xylariomycetidae</taxon>
        <taxon>Xylariales</taxon>
        <taxon>Xylariaceae</taxon>
        <taxon>Xylaria</taxon>
    </lineage>
</organism>
<name>A0AAN7Z1N8_9PEZI</name>
<keyword evidence="2" id="KW-1185">Reference proteome</keyword>
<proteinExistence type="predicted"/>
<dbReference type="AlphaFoldDB" id="A0AAN7Z1N8"/>
<dbReference type="EMBL" id="JAWHQM010000003">
    <property type="protein sequence ID" value="KAK5626582.1"/>
    <property type="molecule type" value="Genomic_DNA"/>
</dbReference>